<feature type="compositionally biased region" description="Low complexity" evidence="1">
    <location>
        <begin position="716"/>
        <end position="728"/>
    </location>
</feature>
<accession>A0A6P5J4R9</accession>
<feature type="compositionally biased region" description="Polar residues" evidence="1">
    <location>
        <begin position="1125"/>
        <end position="1161"/>
    </location>
</feature>
<feature type="region of interest" description="Disordered" evidence="1">
    <location>
        <begin position="913"/>
        <end position="982"/>
    </location>
</feature>
<feature type="region of interest" description="Disordered" evidence="1">
    <location>
        <begin position="858"/>
        <end position="881"/>
    </location>
</feature>
<feature type="compositionally biased region" description="Low complexity" evidence="1">
    <location>
        <begin position="966"/>
        <end position="979"/>
    </location>
</feature>
<feature type="region of interest" description="Disordered" evidence="1">
    <location>
        <begin position="1020"/>
        <end position="1244"/>
    </location>
</feature>
<feature type="compositionally biased region" description="Low complexity" evidence="1">
    <location>
        <begin position="1046"/>
        <end position="1058"/>
    </location>
</feature>
<feature type="domain" description="Cation channel sperm-associated targeting subunit tau C2" evidence="2">
    <location>
        <begin position="104"/>
        <end position="246"/>
    </location>
</feature>
<feature type="compositionally biased region" description="Low complexity" evidence="1">
    <location>
        <begin position="443"/>
        <end position="457"/>
    </location>
</feature>
<dbReference type="GeneID" id="110196996"/>
<keyword evidence="3" id="KW-1185">Reference proteome</keyword>
<sequence length="2217" mass="252118">MTGPFSKGTASPDDGCKGWPGSSTSNQGGFCHSQGSSAYPSIGRSWAAAGVVGSEEGGPFCCSFMMCCGRTISKNQTSSIQMLRKTLKGSESKEFSEAQDIPSLVPFGDVVGCLAVHIKRCRHFSPRINLQYYTNLFIRITINKFMKCTKAHSVNFKNNEKKPAIKFDEVKYFSVQVPRRQDDERNMIYLELMEFDELEAYPVLLGSFSLHLYEIIQKGCFTEEFFMKIRNLVVCKVEVEFMFSYGNFGYGFSHQLKPLQKLIQPSMFMHIPPPVERTDPLTNVMTPQLIEYPAFLSPDLNVTIGTQPKPTQASSPVRLEKLQQQPRDRLDRMKKEYRNLKTWEEKSNYLDKILHMKTEKKELPDSQVSDSHEDIVAKSETPLPSSFLQLSELPFKKQEDKILQFELPVKTLEVKKSLPRVEMKAEPPDSSLNIQEDAETKNESLPPEESTPLSPVSLKEKDIGVEAIDDQLVFENPEPKEALEKEITDSTSLEVKPKQSHSGPERMDLIQSETKLKSFILSPEKRKKSTDESGVETKRQTLRQESRRSLELLREPREDAEAVTKMTLPRHVSFSFLREAVELSSSSDVLKKYEIEAYISLEEDKDKDERKKKYKSGVGENETDEENEIVIRNIYAEDYPFREPRPQSMPLFEGCQKTIIRKRGKFEPFLRNIIEIPIEENYKRIQNMPICTVVKKDTSNAEMIEHEDQDPPYAPTSSSLTENSENSSWDSNPDIFTIKSLDTEEMERGLSSLSLESFERQSTFTIDIDLVGKGQENLLSELSELQPSLEKLEKTMVLKSILNDDLKDLSEELFSKQGFLMEIEVEKEGQSLKTLDDNTLVSFKTDVLENAQNEIKTVHSEQTELSGKKSSSTKSSKKPLKIVQNEELSEFSGKKSSSSKSFKNDLKIVQSEQLNELSRKKSSSSRSFKNDIKNVQGEQLGELSGKTSSISQSSQNDLKIVQSEQLSELSGKTSSGLKSSKNDLKIVQSEQIELSGKTSSGSKSSNNDLKIVQSEQIELLGKTSSGSKSSNNDLQIVQSEQMGELSGKTSESSKSSFKNDLKIVQSKQLDERSVKTNSSSESFKNDINIVQNEQLNELGKMSSGSKSSKNDLSIVQGEQLGELSGKTSSDSESSANDLKVVQSEQTEVSENTNASSKSSENVLKIVKNDQSEISRKESLSSKSFSKEVLKDSPTESQIELTEEVEVEECHMSQTFDESEEQLSIAEGDLSSGRKHSFKKKHPEEYCQSSEEVIHSISVLSVAESFESPEDVSLIEQISSEGQITELDLESSVSMLDFPQSSLTVWDNGLASTSHLPHEKHSGVDLSKSKSYVRHIFLQAFPSDSSESGVVSVIELDKDYENPWLDNETSSPEEGPAMMEEGWKLSLKSSKNQFPQDKEEDLPQTDQLYTEKSFEEKELDSGLENASTSVTHKLSDSDRTCLKSFENDVFTDLSTENVTELGLPSGAEVEKENQTFFVPENEYEELYPNSTISMDKSDDFNAKPVTSPNYCSFEEYLSGSEAEHLKANFSKYIQNFLVKRLSESGPFPKEDLPKIFESLYLINDKKELPISFKIEIPPKEQNNFKDFPETSQKSMPSVNNSNCSSFDDKHLEIRLRALLSEILHQYILNNHTETKLIRERESENRYHNLPPYRTKTVPPFSHEVRHDYPERSFSGESELNKRSPLSQSIQDLLSVISENEILNLKSDFSQHLQSLFIERLSNMGLITEKEFHNINESMSSTNSSDRPLKFLSSDLRGLNQCQERPSEKQSYKAFPRHTSQEVTDERLSNIELARKLEREYFTLHNIKRRSSLVREDERQYIRERVGKHGLTGVKASRKSSQEFLFNNSSERITKLVLRREQKDHNLMRLPQVEKNGFQEEIQDLHGWYNRPKTSHSKGTLKIKPLGKKEHINIYKVTVKEKPESVFIPCVQNSEVQPEIKEYLYKSKLSSSSNTYAYLNSDDEEKSNLKDQCYGKSKETNKKKPLLTVTQFHKELQAVRVKAKETATEKCATTPQSFDHSRIVDINNSKPSIFPEVLKTENLKSKLRRERDYVEKQKRPLYRTAKILAASQPATRLLLRKSSQRTLLFPWAGKRNLHDSSENKKEDLHVASFKHLEKAKARARFDLGRSPDNNQCTFKNLARPNTAPEFNKRLKESFGKFTSPRVVSAGLSHVNAANPGLEERHQKKDLKDLEKCSVICDILQLLNSSYVKRKYEDDY</sequence>
<dbReference type="InParanoid" id="A0A6P5J4R9"/>
<dbReference type="PANTHER" id="PTHR21665">
    <property type="entry name" value="CATION CHANNEL SPERM-ASSOCIATED TARGETING SUBUNIT TAU"/>
    <property type="match status" value="1"/>
</dbReference>
<feature type="region of interest" description="Disordered" evidence="1">
    <location>
        <begin position="1"/>
        <end position="21"/>
    </location>
</feature>
<dbReference type="CTD" id="151254"/>
<name>A0A6P5J4R9_PHACI</name>
<feature type="region of interest" description="Disordered" evidence="1">
    <location>
        <begin position="420"/>
        <end position="557"/>
    </location>
</feature>
<feature type="compositionally biased region" description="Low complexity" evidence="1">
    <location>
        <begin position="1020"/>
        <end position="1032"/>
    </location>
</feature>
<dbReference type="Pfam" id="PF15729">
    <property type="entry name" value="CTSRT"/>
    <property type="match status" value="1"/>
</dbReference>
<feature type="compositionally biased region" description="Basic and acidic residues" evidence="1">
    <location>
        <begin position="477"/>
        <end position="488"/>
    </location>
</feature>
<dbReference type="KEGG" id="pcw:110196996"/>
<gene>
    <name evidence="4" type="primary">C2CD6</name>
</gene>
<evidence type="ECO:0000259" key="2">
    <source>
        <dbReference type="Pfam" id="PF15729"/>
    </source>
</evidence>
<evidence type="ECO:0000313" key="3">
    <source>
        <dbReference type="Proteomes" id="UP000515140"/>
    </source>
</evidence>
<feature type="region of interest" description="Disordered" evidence="1">
    <location>
        <begin position="705"/>
        <end position="734"/>
    </location>
</feature>
<dbReference type="InterPro" id="IPR031462">
    <property type="entry name" value="CTSRT"/>
</dbReference>
<proteinExistence type="predicted"/>
<evidence type="ECO:0000256" key="1">
    <source>
        <dbReference type="SAM" id="MobiDB-lite"/>
    </source>
</evidence>
<dbReference type="RefSeq" id="XP_020826181.1">
    <property type="nucleotide sequence ID" value="XM_020970522.1"/>
</dbReference>
<reference evidence="4" key="1">
    <citation type="submission" date="2025-08" db="UniProtKB">
        <authorList>
            <consortium name="RefSeq"/>
        </authorList>
    </citation>
    <scope>IDENTIFICATION</scope>
    <source>
        <tissue evidence="4">Spleen</tissue>
    </source>
</reference>
<dbReference type="InterPro" id="IPR048363">
    <property type="entry name" value="CTSRT_C2"/>
</dbReference>
<feature type="compositionally biased region" description="Basic and acidic residues" evidence="1">
    <location>
        <begin position="529"/>
        <end position="557"/>
    </location>
</feature>
<protein>
    <submittedName>
        <fullName evidence="4">Amyotrophic lateral sclerosis 2 chromosomal region candidate gene 11 protein isoform X1</fullName>
    </submittedName>
</protein>
<organism evidence="3 4">
    <name type="scientific">Phascolarctos cinereus</name>
    <name type="common">Koala</name>
    <dbReference type="NCBI Taxonomy" id="38626"/>
    <lineage>
        <taxon>Eukaryota</taxon>
        <taxon>Metazoa</taxon>
        <taxon>Chordata</taxon>
        <taxon>Craniata</taxon>
        <taxon>Vertebrata</taxon>
        <taxon>Euteleostomi</taxon>
        <taxon>Mammalia</taxon>
        <taxon>Metatheria</taxon>
        <taxon>Diprotodontia</taxon>
        <taxon>Phascolarctidae</taxon>
        <taxon>Phascolarctos</taxon>
    </lineage>
</organism>
<evidence type="ECO:0000313" key="4">
    <source>
        <dbReference type="RefSeq" id="XP_020826181.1"/>
    </source>
</evidence>
<dbReference type="PANTHER" id="PTHR21665:SF2">
    <property type="entry name" value="CATION CHANNEL SPERM-ASSOCIATED TARGETING SUBUNIT TAU"/>
    <property type="match status" value="1"/>
</dbReference>
<feature type="compositionally biased region" description="Basic and acidic residues" evidence="1">
    <location>
        <begin position="1166"/>
        <end position="1193"/>
    </location>
</feature>
<dbReference type="Proteomes" id="UP000515140">
    <property type="component" value="Unplaced"/>
</dbReference>